<name>A0A0G4G4T2_VITBC</name>
<dbReference type="GO" id="GO:0003755">
    <property type="term" value="F:peptidyl-prolyl cis-trans isomerase activity"/>
    <property type="evidence" value="ECO:0007669"/>
    <property type="project" value="InterPro"/>
</dbReference>
<evidence type="ECO:0000313" key="5">
    <source>
        <dbReference type="EMBL" id="CEM23318.1"/>
    </source>
</evidence>
<evidence type="ECO:0000259" key="4">
    <source>
        <dbReference type="PROSITE" id="PS50072"/>
    </source>
</evidence>
<evidence type="ECO:0000256" key="2">
    <source>
        <dbReference type="ARBA" id="ARBA00023242"/>
    </source>
</evidence>
<dbReference type="InterPro" id="IPR029000">
    <property type="entry name" value="Cyclophilin-like_dom_sf"/>
</dbReference>
<feature type="compositionally biased region" description="Basic and acidic residues" evidence="3">
    <location>
        <begin position="474"/>
        <end position="493"/>
    </location>
</feature>
<evidence type="ECO:0000256" key="3">
    <source>
        <dbReference type="SAM" id="MobiDB-lite"/>
    </source>
</evidence>
<dbReference type="InterPro" id="IPR044666">
    <property type="entry name" value="Cyclophilin_A-like"/>
</dbReference>
<dbReference type="OMA" id="ANTIFHR"/>
<dbReference type="PRINTS" id="PR00153">
    <property type="entry name" value="CSAPPISMRASE"/>
</dbReference>
<feature type="compositionally biased region" description="Basic and acidic residues" evidence="3">
    <location>
        <begin position="306"/>
        <end position="335"/>
    </location>
</feature>
<dbReference type="Pfam" id="PF00160">
    <property type="entry name" value="Pro_isomerase"/>
    <property type="match status" value="1"/>
</dbReference>
<dbReference type="CDD" id="cd01925">
    <property type="entry name" value="cyclophilin_CeCYP16-like"/>
    <property type="match status" value="1"/>
</dbReference>
<dbReference type="FunFam" id="2.40.100.10:FF:000007">
    <property type="entry name" value="Peptidyl-prolyl cis-trans isomerase CWC27 homolog"/>
    <property type="match status" value="1"/>
</dbReference>
<evidence type="ECO:0000256" key="1">
    <source>
        <dbReference type="ARBA" id="ARBA00004123"/>
    </source>
</evidence>
<feature type="region of interest" description="Disordered" evidence="3">
    <location>
        <begin position="405"/>
        <end position="444"/>
    </location>
</feature>
<organism evidence="5 6">
    <name type="scientific">Vitrella brassicaformis (strain CCMP3155)</name>
    <dbReference type="NCBI Taxonomy" id="1169540"/>
    <lineage>
        <taxon>Eukaryota</taxon>
        <taxon>Sar</taxon>
        <taxon>Alveolata</taxon>
        <taxon>Colpodellida</taxon>
        <taxon>Vitrellaceae</taxon>
        <taxon>Vitrella</taxon>
    </lineage>
</organism>
<protein>
    <recommendedName>
        <fullName evidence="4">PPIase cyclophilin-type domain-containing protein</fullName>
    </recommendedName>
</protein>
<dbReference type="PANTHER" id="PTHR45625">
    <property type="entry name" value="PEPTIDYL-PROLYL CIS-TRANS ISOMERASE-RELATED"/>
    <property type="match status" value="1"/>
</dbReference>
<comment type="subcellular location">
    <subcellularLocation>
        <location evidence="1">Nucleus</location>
    </subcellularLocation>
</comment>
<dbReference type="AlphaFoldDB" id="A0A0G4G4T2"/>
<feature type="region of interest" description="Disordered" evidence="3">
    <location>
        <begin position="474"/>
        <end position="511"/>
    </location>
</feature>
<dbReference type="InParanoid" id="A0A0G4G4T2"/>
<dbReference type="InterPro" id="IPR002130">
    <property type="entry name" value="Cyclophilin-type_PPIase_dom"/>
</dbReference>
<dbReference type="PANTHER" id="PTHR45625:SF6">
    <property type="entry name" value="SPLICEOSOME-ASSOCIATED PROTEIN CWC27 HOMOLOG"/>
    <property type="match status" value="1"/>
</dbReference>
<feature type="region of interest" description="Disordered" evidence="3">
    <location>
        <begin position="235"/>
        <end position="262"/>
    </location>
</feature>
<dbReference type="Proteomes" id="UP000041254">
    <property type="component" value="Unassembled WGS sequence"/>
</dbReference>
<dbReference type="PROSITE" id="PS50072">
    <property type="entry name" value="CSA_PPIASE_2"/>
    <property type="match status" value="1"/>
</dbReference>
<sequence>MSEIYTSEPPTKGKVVLHTSHGDLDVELWSKECPKACRNFVQLCLEGYYDNTVFHRIIKDFCVQGGDPTGTGEGGESIYGCPFPDEIHSRLKFRYRGLLGVANAGRGSNTNGSQFFITLGRCDWLTGQHTLFGKLTGSTAYNLVKLSEAETDSNDRPRDPPFIKSTEVLWNPFEDIVLRRAPAQDAGGSDESKPKRQKKEALKFKKATFLSFDEDKEAIDISVARKSAHDVLDDPSLLSQVQANDDDDGGKRLRPHDDDSAAAAADIKRWILGSARSSDNDKRKGIPSGRSLPTSLGKGMNGEAVVDQRKDSEPAPDTEKKRNMTEEDARLRREIQSLTVEKAGEGSKAAGTRAVKDVEKGDVLSEWERKREAYLKRKRTSTNRKHQADVMQKLTSFRDRLKHMRGMDERDAVDGSDTGELVGARPLQEGSALPNLDEEIPETDGTWAKRGLRFPVDSSRAYAWDAAKDALEVYDPLKDKDRGASRRQEESRRQQTRALGYSTRHEAPEKW</sequence>
<keyword evidence="2" id="KW-0539">Nucleus</keyword>
<dbReference type="VEuPathDB" id="CryptoDB:Vbra_2623"/>
<proteinExistence type="predicted"/>
<dbReference type="SUPFAM" id="SSF50891">
    <property type="entry name" value="Cyclophilin-like"/>
    <property type="match status" value="1"/>
</dbReference>
<dbReference type="PhylomeDB" id="A0A0G4G4T2"/>
<dbReference type="GO" id="GO:0071013">
    <property type="term" value="C:catalytic step 2 spliceosome"/>
    <property type="evidence" value="ECO:0007669"/>
    <property type="project" value="TreeGrafter"/>
</dbReference>
<accession>A0A0G4G4T2</accession>
<dbReference type="EMBL" id="CDMY01000564">
    <property type="protein sequence ID" value="CEM23318.1"/>
    <property type="molecule type" value="Genomic_DNA"/>
</dbReference>
<dbReference type="Gene3D" id="2.40.100.10">
    <property type="entry name" value="Cyclophilin-like"/>
    <property type="match status" value="1"/>
</dbReference>
<evidence type="ECO:0000313" key="6">
    <source>
        <dbReference type="Proteomes" id="UP000041254"/>
    </source>
</evidence>
<keyword evidence="6" id="KW-1185">Reference proteome</keyword>
<feature type="region of interest" description="Disordered" evidence="3">
    <location>
        <begin position="276"/>
        <end position="362"/>
    </location>
</feature>
<gene>
    <name evidence="5" type="ORF">Vbra_2623</name>
</gene>
<feature type="domain" description="PPIase cyclophilin-type" evidence="4">
    <location>
        <begin position="18"/>
        <end position="168"/>
    </location>
</feature>
<feature type="compositionally biased region" description="Basic and acidic residues" evidence="3">
    <location>
        <begin position="249"/>
        <end position="259"/>
    </location>
</feature>
<reference evidence="5 6" key="1">
    <citation type="submission" date="2014-11" db="EMBL/GenBank/DDBJ databases">
        <authorList>
            <person name="Zhu J."/>
            <person name="Qi W."/>
            <person name="Song R."/>
        </authorList>
    </citation>
    <scope>NUCLEOTIDE SEQUENCE [LARGE SCALE GENOMIC DNA]</scope>
</reference>
<dbReference type="STRING" id="1169540.A0A0G4G4T2"/>
<dbReference type="OrthoDB" id="442970at2759"/>